<keyword evidence="3" id="KW-1185">Reference proteome</keyword>
<feature type="transmembrane region" description="Helical" evidence="1">
    <location>
        <begin position="228"/>
        <end position="254"/>
    </location>
</feature>
<dbReference type="RefSeq" id="WP_235803597.1">
    <property type="nucleotide sequence ID" value="NZ_AZEB01000010.1"/>
</dbReference>
<reference evidence="2 3" key="1">
    <citation type="journal article" date="2015" name="Genome Announc.">
        <title>Expanding the biotechnology potential of lactobacilli through comparative genomics of 213 strains and associated genera.</title>
        <authorList>
            <person name="Sun Z."/>
            <person name="Harris H.M."/>
            <person name="McCann A."/>
            <person name="Guo C."/>
            <person name="Argimon S."/>
            <person name="Zhang W."/>
            <person name="Yang X."/>
            <person name="Jeffery I.B."/>
            <person name="Cooney J.C."/>
            <person name="Kagawa T.F."/>
            <person name="Liu W."/>
            <person name="Song Y."/>
            <person name="Salvetti E."/>
            <person name="Wrobel A."/>
            <person name="Rasinkangas P."/>
            <person name="Parkhill J."/>
            <person name="Rea M.C."/>
            <person name="O'Sullivan O."/>
            <person name="Ritari J."/>
            <person name="Douillard F.P."/>
            <person name="Paul Ross R."/>
            <person name="Yang R."/>
            <person name="Briner A.E."/>
            <person name="Felis G.E."/>
            <person name="de Vos W.M."/>
            <person name="Barrangou R."/>
            <person name="Klaenhammer T.R."/>
            <person name="Caufield P.W."/>
            <person name="Cui Y."/>
            <person name="Zhang H."/>
            <person name="O'Toole P.W."/>
        </authorList>
    </citation>
    <scope>NUCLEOTIDE SEQUENCE [LARGE SCALE GENOMIC DNA]</scope>
    <source>
        <strain evidence="2 3">DSM 19906</strain>
    </source>
</reference>
<keyword evidence="1" id="KW-0472">Membrane</keyword>
<evidence type="ECO:0000313" key="3">
    <source>
        <dbReference type="Proteomes" id="UP000051439"/>
    </source>
</evidence>
<name>A0A0R1NQR3_9LACO</name>
<gene>
    <name evidence="2" type="ORF">FC98_GL000354</name>
</gene>
<keyword evidence="1" id="KW-1133">Transmembrane helix</keyword>
<dbReference type="AlphaFoldDB" id="A0A0R1NQR3"/>
<feature type="transmembrane region" description="Helical" evidence="1">
    <location>
        <begin position="12"/>
        <end position="32"/>
    </location>
</feature>
<feature type="transmembrane region" description="Helical" evidence="1">
    <location>
        <begin position="44"/>
        <end position="65"/>
    </location>
</feature>
<proteinExistence type="predicted"/>
<evidence type="ECO:0000313" key="2">
    <source>
        <dbReference type="EMBL" id="KRL22057.1"/>
    </source>
</evidence>
<evidence type="ECO:0000256" key="1">
    <source>
        <dbReference type="SAM" id="Phobius"/>
    </source>
</evidence>
<organism evidence="2 3">
    <name type="scientific">Lentilactobacillus kisonensis DSM 19906 = JCM 15041</name>
    <dbReference type="NCBI Taxonomy" id="1423766"/>
    <lineage>
        <taxon>Bacteria</taxon>
        <taxon>Bacillati</taxon>
        <taxon>Bacillota</taxon>
        <taxon>Bacilli</taxon>
        <taxon>Lactobacillales</taxon>
        <taxon>Lactobacillaceae</taxon>
        <taxon>Lentilactobacillus</taxon>
    </lineage>
</organism>
<protein>
    <submittedName>
        <fullName evidence="2">Uncharacterized protein</fullName>
    </submittedName>
</protein>
<feature type="transmembrane region" description="Helical" evidence="1">
    <location>
        <begin position="144"/>
        <end position="169"/>
    </location>
</feature>
<dbReference type="EMBL" id="AZEB01000010">
    <property type="protein sequence ID" value="KRL22057.1"/>
    <property type="molecule type" value="Genomic_DNA"/>
</dbReference>
<dbReference type="PATRIC" id="fig|1423766.4.peg.354"/>
<feature type="transmembrane region" description="Helical" evidence="1">
    <location>
        <begin position="86"/>
        <end position="111"/>
    </location>
</feature>
<dbReference type="Proteomes" id="UP000051439">
    <property type="component" value="Unassembled WGS sequence"/>
</dbReference>
<feature type="transmembrane region" description="Helical" evidence="1">
    <location>
        <begin position="190"/>
        <end position="208"/>
    </location>
</feature>
<sequence length="262" mass="29429">MSITKALSRPKISIINRILIVDVLAIILTILFEVYKGTLSGMDPLAITFSYSVIASFVAFILLARNVEHTYVNSSYRLIPASDTKLYSAGMLSALVGMVYLGLSQIGLALVTSALDFPEISRQVRRIFSETYQNSDKSSFGMNIFVIITGSILLTIALALFFWATISLIHLIGNSLTNFLPDARQKFFRFILYVVVIVGFLYFSTYTIELVNGFLHHFHDLVNYSSNVYFEVYFASVYILALAIVESAISIYLLKNWVETDN</sequence>
<keyword evidence="1" id="KW-0812">Transmembrane</keyword>
<accession>A0A0R1NQR3</accession>
<comment type="caution">
    <text evidence="2">The sequence shown here is derived from an EMBL/GenBank/DDBJ whole genome shotgun (WGS) entry which is preliminary data.</text>
</comment>